<dbReference type="Pfam" id="PF00144">
    <property type="entry name" value="Beta-lactamase"/>
    <property type="match status" value="1"/>
</dbReference>
<dbReference type="PANTHER" id="PTHR46825">
    <property type="entry name" value="D-ALANYL-D-ALANINE-CARBOXYPEPTIDASE/ENDOPEPTIDASE AMPH"/>
    <property type="match status" value="1"/>
</dbReference>
<gene>
    <name evidence="2" type="ORF">OJ995_01320</name>
</gene>
<dbReference type="InterPro" id="IPR001466">
    <property type="entry name" value="Beta-lactam-related"/>
</dbReference>
<name>A0ABT3EEK5_9FLAO</name>
<sequence length="357" mass="41217">MKLFILLLFPFAVFSQTNFQKINEKTRELAIKYLKKEDIPAMSICVSYNDSIVFSEGFGFADLEKRTEVIPSKTKFEIASITKMITAVVLGKMHEEGTINWNHSPYFYLDSLSKKPYDFTIKQVAGHIAGLIRNPSEEDWTKKNNYSKKEFYRVFQKDDLLFKPLTKFSYSNYGYVILSFVIEKIKNKNIYEVQKELVFDPLQMKNTFINDGNYDENTVSFYKDINNIKVKFTDYVYNDTSYSSGCHLSTSEDIIKLGNAFLFANRLLKQETLIELIKSQKLIDGTKTNYGIGIISGKDQFGNFYFGHGGNAISARSEVKIYPSSKLVIVMLANKSKVDEDDFLEKIAKHYVEFLKH</sequence>
<reference evidence="2" key="1">
    <citation type="submission" date="2022-10" db="EMBL/GenBank/DDBJ databases">
        <title>Flavobacterium sp. nov., a bacterium isolated from lake sediment.</title>
        <authorList>
            <person name="Qu J.-H."/>
        </authorList>
    </citation>
    <scope>NUCLEOTIDE SEQUENCE</scope>
    <source>
        <strain evidence="2">TH16-21</strain>
    </source>
</reference>
<keyword evidence="3" id="KW-1185">Reference proteome</keyword>
<dbReference type="Proteomes" id="UP001165677">
    <property type="component" value="Unassembled WGS sequence"/>
</dbReference>
<organism evidence="2 3">
    <name type="scientific">Flavobacterium lacisediminis</name>
    <dbReference type="NCBI Taxonomy" id="2989705"/>
    <lineage>
        <taxon>Bacteria</taxon>
        <taxon>Pseudomonadati</taxon>
        <taxon>Bacteroidota</taxon>
        <taxon>Flavobacteriia</taxon>
        <taxon>Flavobacteriales</taxon>
        <taxon>Flavobacteriaceae</taxon>
        <taxon>Flavobacterium</taxon>
    </lineage>
</organism>
<evidence type="ECO:0000313" key="3">
    <source>
        <dbReference type="Proteomes" id="UP001165677"/>
    </source>
</evidence>
<evidence type="ECO:0000259" key="1">
    <source>
        <dbReference type="Pfam" id="PF00144"/>
    </source>
</evidence>
<feature type="domain" description="Beta-lactamase-related" evidence="1">
    <location>
        <begin position="30"/>
        <end position="344"/>
    </location>
</feature>
<accession>A0ABT3EEK5</accession>
<dbReference type="InterPro" id="IPR012338">
    <property type="entry name" value="Beta-lactam/transpept-like"/>
</dbReference>
<dbReference type="InterPro" id="IPR050491">
    <property type="entry name" value="AmpC-like"/>
</dbReference>
<protein>
    <submittedName>
        <fullName evidence="2">Beta-lactamase family protein</fullName>
    </submittedName>
</protein>
<dbReference type="PANTHER" id="PTHR46825:SF9">
    <property type="entry name" value="BETA-LACTAMASE-RELATED DOMAIN-CONTAINING PROTEIN"/>
    <property type="match status" value="1"/>
</dbReference>
<evidence type="ECO:0000313" key="2">
    <source>
        <dbReference type="EMBL" id="MCW1146859.1"/>
    </source>
</evidence>
<comment type="caution">
    <text evidence="2">The sequence shown here is derived from an EMBL/GenBank/DDBJ whole genome shotgun (WGS) entry which is preliminary data.</text>
</comment>
<proteinExistence type="predicted"/>
<dbReference type="RefSeq" id="WP_264367788.1">
    <property type="nucleotide sequence ID" value="NZ_JAPCIO010000001.1"/>
</dbReference>
<dbReference type="EMBL" id="JAPCIO010000001">
    <property type="protein sequence ID" value="MCW1146859.1"/>
    <property type="molecule type" value="Genomic_DNA"/>
</dbReference>
<dbReference type="SUPFAM" id="SSF56601">
    <property type="entry name" value="beta-lactamase/transpeptidase-like"/>
    <property type="match status" value="1"/>
</dbReference>
<dbReference type="Gene3D" id="3.40.710.10">
    <property type="entry name" value="DD-peptidase/beta-lactamase superfamily"/>
    <property type="match status" value="1"/>
</dbReference>